<reference evidence="1 2" key="1">
    <citation type="submission" date="2024-06" db="EMBL/GenBank/DDBJ databases">
        <authorList>
            <person name="Kaempfer P."/>
            <person name="Viver T."/>
        </authorList>
    </citation>
    <scope>NUCLEOTIDE SEQUENCE [LARGE SCALE GENOMIC DNA]</scope>
    <source>
        <strain evidence="1 2">ST-87</strain>
    </source>
</reference>
<keyword evidence="2" id="KW-1185">Reference proteome</keyword>
<organism evidence="1 2">
    <name type="scientific">Flavobacterium plantiphilum</name>
    <dbReference type="NCBI Taxonomy" id="3163297"/>
    <lineage>
        <taxon>Bacteria</taxon>
        <taxon>Pseudomonadati</taxon>
        <taxon>Bacteroidota</taxon>
        <taxon>Flavobacteriia</taxon>
        <taxon>Flavobacteriales</taxon>
        <taxon>Flavobacteriaceae</taxon>
        <taxon>Flavobacterium</taxon>
    </lineage>
</organism>
<comment type="caution">
    <text evidence="1">The sequence shown here is derived from an EMBL/GenBank/DDBJ whole genome shotgun (WGS) entry which is preliminary data.</text>
</comment>
<name>A0ABW8XT96_9FLAO</name>
<accession>A0ABW8XT96</accession>
<dbReference type="RefSeq" id="WP_408081575.1">
    <property type="nucleotide sequence ID" value="NZ_JBELQA010000005.1"/>
</dbReference>
<protein>
    <submittedName>
        <fullName evidence="1">Uncharacterized protein</fullName>
    </submittedName>
</protein>
<gene>
    <name evidence="1" type="ORF">ABS764_09615</name>
</gene>
<proteinExistence type="predicted"/>
<dbReference type="EMBL" id="JBELQA010000005">
    <property type="protein sequence ID" value="MFL9831104.1"/>
    <property type="molecule type" value="Genomic_DNA"/>
</dbReference>
<dbReference type="Proteomes" id="UP001629260">
    <property type="component" value="Unassembled WGS sequence"/>
</dbReference>
<evidence type="ECO:0000313" key="1">
    <source>
        <dbReference type="EMBL" id="MFL9831104.1"/>
    </source>
</evidence>
<sequence length="48" mass="5845">MSKNIDAILKNQQVFILENDQYIPIEKNNYDSILKTKENTKFYYWSEI</sequence>
<evidence type="ECO:0000313" key="2">
    <source>
        <dbReference type="Proteomes" id="UP001629260"/>
    </source>
</evidence>